<reference evidence="4" key="1">
    <citation type="submission" date="2016-08" db="EMBL/GenBank/DDBJ databases">
        <authorList>
            <person name="Varghese N."/>
            <person name="Submissions Spin"/>
        </authorList>
    </citation>
    <scope>NUCLEOTIDE SEQUENCE [LARGE SCALE GENOMIC DNA]</scope>
    <source>
        <strain evidence="4">P1-7</strain>
    </source>
</reference>
<evidence type="ECO:0000313" key="3">
    <source>
        <dbReference type="EMBL" id="SCB18155.1"/>
    </source>
</evidence>
<keyword evidence="2" id="KW-0812">Transmembrane</keyword>
<keyword evidence="2" id="KW-1133">Transmembrane helix</keyword>
<organism evidence="3 4">
    <name type="scientific">Rhizobium lusitanum</name>
    <dbReference type="NCBI Taxonomy" id="293958"/>
    <lineage>
        <taxon>Bacteria</taxon>
        <taxon>Pseudomonadati</taxon>
        <taxon>Pseudomonadota</taxon>
        <taxon>Alphaproteobacteria</taxon>
        <taxon>Hyphomicrobiales</taxon>
        <taxon>Rhizobiaceae</taxon>
        <taxon>Rhizobium/Agrobacterium group</taxon>
        <taxon>Rhizobium</taxon>
    </lineage>
</organism>
<feature type="coiled-coil region" evidence="1">
    <location>
        <begin position="7"/>
        <end position="34"/>
    </location>
</feature>
<dbReference type="AlphaFoldDB" id="A0A1C3URT0"/>
<sequence>MADITLDKDINAQIEELRNQIAKLSADLASRIDVASERADEALSSAKTRVSNVADQARTEGRNVVQAAKDNPTATSSILMVTALLGLFAGLLIGKLTD</sequence>
<dbReference type="EMBL" id="FMAF01000003">
    <property type="protein sequence ID" value="SCB18155.1"/>
    <property type="molecule type" value="Genomic_DNA"/>
</dbReference>
<proteinExistence type="predicted"/>
<dbReference type="RefSeq" id="WP_092573360.1">
    <property type="nucleotide sequence ID" value="NZ_FMAF01000003.1"/>
</dbReference>
<keyword evidence="2" id="KW-0472">Membrane</keyword>
<feature type="transmembrane region" description="Helical" evidence="2">
    <location>
        <begin position="74"/>
        <end position="94"/>
    </location>
</feature>
<evidence type="ECO:0000256" key="1">
    <source>
        <dbReference type="SAM" id="Coils"/>
    </source>
</evidence>
<dbReference type="Proteomes" id="UP000199205">
    <property type="component" value="Unassembled WGS sequence"/>
</dbReference>
<name>A0A1C3URT0_9HYPH</name>
<protein>
    <submittedName>
        <fullName evidence="3">Membrane-anchored ribosome-binding protein, inhibits growth in stationary phase, ElaB/YqjD/DUF883 family</fullName>
    </submittedName>
</protein>
<evidence type="ECO:0000313" key="4">
    <source>
        <dbReference type="Proteomes" id="UP000199205"/>
    </source>
</evidence>
<gene>
    <name evidence="3" type="ORF">GA0061101_103226</name>
</gene>
<dbReference type="OrthoDB" id="8402864at2"/>
<accession>A0A1C3URT0</accession>
<keyword evidence="1" id="KW-0175">Coiled coil</keyword>
<evidence type="ECO:0000256" key="2">
    <source>
        <dbReference type="SAM" id="Phobius"/>
    </source>
</evidence>